<gene>
    <name evidence="1" type="ORF">G3574_24885</name>
</gene>
<dbReference type="EMBL" id="JAAIVB010000079">
    <property type="protein sequence ID" value="NEX64332.1"/>
    <property type="molecule type" value="Genomic_DNA"/>
</dbReference>
<reference evidence="1 2" key="1">
    <citation type="submission" date="2020-02" db="EMBL/GenBank/DDBJ databases">
        <authorList>
            <person name="Kim M.K."/>
        </authorList>
    </citation>
    <scope>NUCLEOTIDE SEQUENCE [LARGE SCALE GENOMIC DNA]</scope>
    <source>
        <strain evidence="1 2">17J57-3</strain>
    </source>
</reference>
<dbReference type="Proteomes" id="UP000482155">
    <property type="component" value="Unassembled WGS sequence"/>
</dbReference>
<keyword evidence="2" id="KW-1185">Reference proteome</keyword>
<evidence type="ECO:0000313" key="2">
    <source>
        <dbReference type="Proteomes" id="UP000482155"/>
    </source>
</evidence>
<sequence>MKSITIRAGRKALEHLRQHGLRAQDIAVIPAAAGGPKGLIFQHLDQWAFGQWLPSAPRERVLIGASVGAWRMAAACHADPVSAFARLSELYCAQSYPPRPSPDYVTKTCVDFLQGMMGGHEGEIVSHPHHRLHILAARGMALLRNPTRNITATAGFGLAVASNLVARRQLASHLGRVVIGDAREPAFWLKAKFDAFDTQFAPLTDANLFPALMASGTLPFIMEPVRNIPGAPAGTYWDGGLIDYHLALPYSRVAGNPQGGLVFYPHFNTHIVPGWFDKTLPWRRARSGRYREWMENVVLVAPSRAFLQTLTRGKLPDRNDFYYYGQNDALRMLNWKLAITEGERMRDDLAAFVERPDMSIVKPL</sequence>
<name>A0A6B3SZ46_9BURK</name>
<comment type="caution">
    <text evidence="1">The sequence shown here is derived from an EMBL/GenBank/DDBJ whole genome shotgun (WGS) entry which is preliminary data.</text>
</comment>
<dbReference type="AlphaFoldDB" id="A0A6B3SZ46"/>
<accession>A0A6B3SZ46</accession>
<evidence type="ECO:0000313" key="1">
    <source>
        <dbReference type="EMBL" id="NEX64332.1"/>
    </source>
</evidence>
<protein>
    <submittedName>
        <fullName evidence="1">Patatin-like phospholipase family protein</fullName>
    </submittedName>
</protein>
<dbReference type="InterPro" id="IPR016035">
    <property type="entry name" value="Acyl_Trfase/lysoPLipase"/>
</dbReference>
<dbReference type="RefSeq" id="WP_163968263.1">
    <property type="nucleotide sequence ID" value="NZ_JAAIVB010000079.1"/>
</dbReference>
<organism evidence="1 2">
    <name type="scientific">Noviherbaspirillum galbum</name>
    <dbReference type="NCBI Taxonomy" id="2709383"/>
    <lineage>
        <taxon>Bacteria</taxon>
        <taxon>Pseudomonadati</taxon>
        <taxon>Pseudomonadota</taxon>
        <taxon>Betaproteobacteria</taxon>
        <taxon>Burkholderiales</taxon>
        <taxon>Oxalobacteraceae</taxon>
        <taxon>Noviherbaspirillum</taxon>
    </lineage>
</organism>
<dbReference type="SUPFAM" id="SSF52151">
    <property type="entry name" value="FabD/lysophospholipase-like"/>
    <property type="match status" value="1"/>
</dbReference>
<proteinExistence type="predicted"/>